<evidence type="ECO:0000313" key="9">
    <source>
        <dbReference type="EMBL" id="ENH97096.1"/>
    </source>
</evidence>
<reference evidence="9 10" key="1">
    <citation type="submission" date="2013-03" db="EMBL/GenBank/DDBJ databases">
        <title>Draft genome sequence of Gracibacillus halophilus YIM-C55.5, a moderately halophilic and thermophilic organism from the Xiaochaidamu salt lake.</title>
        <authorList>
            <person name="Sugumar T."/>
            <person name="Polireddy D.R."/>
            <person name="Antony A."/>
            <person name="Madhava Y.R."/>
            <person name="Sivakumar N."/>
        </authorList>
    </citation>
    <scope>NUCLEOTIDE SEQUENCE [LARGE SCALE GENOMIC DNA]</scope>
    <source>
        <strain evidence="9 10">YIM-C55.5</strain>
    </source>
</reference>
<protein>
    <submittedName>
        <fullName evidence="9">YrbG protein</fullName>
    </submittedName>
</protein>
<gene>
    <name evidence="9" type="ORF">J416_07402</name>
</gene>
<keyword evidence="6 7" id="KW-0472">Membrane</keyword>
<dbReference type="Gene3D" id="3.30.240.20">
    <property type="entry name" value="bsu07140 like domains"/>
    <property type="match status" value="2"/>
</dbReference>
<dbReference type="PANTHER" id="PTHR34582:SF6">
    <property type="entry name" value="UPF0702 TRANSMEMBRANE PROTEIN YCAP"/>
    <property type="match status" value="1"/>
</dbReference>
<feature type="transmembrane region" description="Helical" evidence="7">
    <location>
        <begin position="36"/>
        <end position="54"/>
    </location>
</feature>
<dbReference type="eggNOG" id="COG2323">
    <property type="taxonomic scope" value="Bacteria"/>
</dbReference>
<dbReference type="Proteomes" id="UP000012283">
    <property type="component" value="Unassembled WGS sequence"/>
</dbReference>
<feature type="transmembrane region" description="Helical" evidence="7">
    <location>
        <begin position="60"/>
        <end position="83"/>
    </location>
</feature>
<keyword evidence="3" id="KW-1003">Cell membrane</keyword>
<proteinExistence type="inferred from homology"/>
<organism evidence="9 10">
    <name type="scientific">Gracilibacillus halophilus YIM-C55.5</name>
    <dbReference type="NCBI Taxonomy" id="1308866"/>
    <lineage>
        <taxon>Bacteria</taxon>
        <taxon>Bacillati</taxon>
        <taxon>Bacillota</taxon>
        <taxon>Bacilli</taxon>
        <taxon>Bacillales</taxon>
        <taxon>Bacillaceae</taxon>
        <taxon>Gracilibacillus</taxon>
    </lineage>
</organism>
<evidence type="ECO:0000313" key="10">
    <source>
        <dbReference type="Proteomes" id="UP000012283"/>
    </source>
</evidence>
<keyword evidence="10" id="KW-1185">Reference proteome</keyword>
<dbReference type="EMBL" id="APML01000023">
    <property type="protein sequence ID" value="ENH97096.1"/>
    <property type="molecule type" value="Genomic_DNA"/>
</dbReference>
<dbReference type="Pfam" id="PF04239">
    <property type="entry name" value="DUF421"/>
    <property type="match status" value="1"/>
</dbReference>
<dbReference type="InterPro" id="IPR007353">
    <property type="entry name" value="DUF421"/>
</dbReference>
<keyword evidence="5 7" id="KW-1133">Transmembrane helix</keyword>
<dbReference type="RefSeq" id="WP_003467435.1">
    <property type="nucleotide sequence ID" value="NZ_APML01000023.1"/>
</dbReference>
<keyword evidence="4 7" id="KW-0812">Transmembrane</keyword>
<dbReference type="PATRIC" id="fig|1308866.3.peg.1496"/>
<comment type="subcellular location">
    <subcellularLocation>
        <location evidence="1">Cell membrane</location>
        <topology evidence="1">Multi-pass membrane protein</topology>
    </subcellularLocation>
</comment>
<dbReference type="OrthoDB" id="1682423at2"/>
<evidence type="ECO:0000256" key="2">
    <source>
        <dbReference type="ARBA" id="ARBA00006448"/>
    </source>
</evidence>
<evidence type="ECO:0000259" key="8">
    <source>
        <dbReference type="Pfam" id="PF04239"/>
    </source>
</evidence>
<dbReference type="AlphaFoldDB" id="N4WVK5"/>
<evidence type="ECO:0000256" key="5">
    <source>
        <dbReference type="ARBA" id="ARBA00022989"/>
    </source>
</evidence>
<dbReference type="PANTHER" id="PTHR34582">
    <property type="entry name" value="UPF0702 TRANSMEMBRANE PROTEIN YCAP"/>
    <property type="match status" value="1"/>
</dbReference>
<comment type="similarity">
    <text evidence="2">Belongs to the UPF0702 family.</text>
</comment>
<comment type="caution">
    <text evidence="9">The sequence shown here is derived from an EMBL/GenBank/DDBJ whole genome shotgun (WGS) entry which is preliminary data.</text>
</comment>
<feature type="transmembrane region" description="Helical" evidence="7">
    <location>
        <begin position="6"/>
        <end position="24"/>
    </location>
</feature>
<accession>N4WVK5</accession>
<dbReference type="STRING" id="1308866.J416_07402"/>
<evidence type="ECO:0000256" key="1">
    <source>
        <dbReference type="ARBA" id="ARBA00004651"/>
    </source>
</evidence>
<dbReference type="GO" id="GO:0005886">
    <property type="term" value="C:plasma membrane"/>
    <property type="evidence" value="ECO:0007669"/>
    <property type="project" value="UniProtKB-SubCell"/>
</dbReference>
<dbReference type="InterPro" id="IPR023090">
    <property type="entry name" value="UPF0702_alpha/beta_dom_sf"/>
</dbReference>
<evidence type="ECO:0000256" key="7">
    <source>
        <dbReference type="SAM" id="Phobius"/>
    </source>
</evidence>
<feature type="domain" description="YetF C-terminal" evidence="8">
    <location>
        <begin position="84"/>
        <end position="209"/>
    </location>
</feature>
<evidence type="ECO:0000256" key="4">
    <source>
        <dbReference type="ARBA" id="ARBA00022692"/>
    </source>
</evidence>
<evidence type="ECO:0000256" key="3">
    <source>
        <dbReference type="ARBA" id="ARBA00022475"/>
    </source>
</evidence>
<name>N4WVK5_9BACI</name>
<evidence type="ECO:0000256" key="6">
    <source>
        <dbReference type="ARBA" id="ARBA00023136"/>
    </source>
</evidence>
<sequence>MSFEESLLLIVRTLFSYVVIIVTFRLMGKREIGELSLLDMVVFIMIAEVAVISIEDLEQFFAYGVIPMTVLLLIQRLTAWLSLKSPKFRAWFDGKPSIIITQGKIDEYEMKKNRLNFDDLLQQLRENGTESINDVDYAILEASGKLSIIEKDQDHSIGNHIDGLVLPLVVDGRIQDQALEQLGKDSTWLIQQIKQRGYPEPKYLSFCSIDANNQWYIDIKNERGWDKTK</sequence>